<comment type="caution">
    <text evidence="1">The sequence shown here is derived from an EMBL/GenBank/DDBJ whole genome shotgun (WGS) entry which is preliminary data.</text>
</comment>
<gene>
    <name evidence="1" type="ORF">GXY80_00810</name>
</gene>
<reference evidence="1" key="1">
    <citation type="journal article" date="2020" name="Biotechnol. Biofuels">
        <title>New insights from the biogas microbiome by comprehensive genome-resolved metagenomics of nearly 1600 species originating from multiple anaerobic digesters.</title>
        <authorList>
            <person name="Campanaro S."/>
            <person name="Treu L."/>
            <person name="Rodriguez-R L.M."/>
            <person name="Kovalovszki A."/>
            <person name="Ziels R.M."/>
            <person name="Maus I."/>
            <person name="Zhu X."/>
            <person name="Kougias P.G."/>
            <person name="Basile A."/>
            <person name="Luo G."/>
            <person name="Schluter A."/>
            <person name="Konstantinidis K.T."/>
            <person name="Angelidaki I."/>
        </authorList>
    </citation>
    <scope>NUCLEOTIDE SEQUENCE</scope>
    <source>
        <strain evidence="1">AS06rmzACSIP_7</strain>
    </source>
</reference>
<name>A0A351U4F8_9BACT</name>
<evidence type="ECO:0000313" key="1">
    <source>
        <dbReference type="EMBL" id="NLW34010.1"/>
    </source>
</evidence>
<reference evidence="1" key="2">
    <citation type="submission" date="2020-01" db="EMBL/GenBank/DDBJ databases">
        <authorList>
            <person name="Campanaro S."/>
        </authorList>
    </citation>
    <scope>NUCLEOTIDE SEQUENCE</scope>
    <source>
        <strain evidence="1">AS06rmzACSIP_7</strain>
    </source>
</reference>
<protein>
    <submittedName>
        <fullName evidence="1">Uncharacterized protein</fullName>
    </submittedName>
</protein>
<dbReference type="AlphaFoldDB" id="A0A351U4F8"/>
<dbReference type="EMBL" id="JAAYEE010000016">
    <property type="protein sequence ID" value="NLW34010.1"/>
    <property type="molecule type" value="Genomic_DNA"/>
</dbReference>
<organism evidence="1 2">
    <name type="scientific">Syntrophorhabdus aromaticivorans</name>
    <dbReference type="NCBI Taxonomy" id="328301"/>
    <lineage>
        <taxon>Bacteria</taxon>
        <taxon>Pseudomonadati</taxon>
        <taxon>Thermodesulfobacteriota</taxon>
        <taxon>Syntrophorhabdia</taxon>
        <taxon>Syntrophorhabdales</taxon>
        <taxon>Syntrophorhabdaceae</taxon>
        <taxon>Syntrophorhabdus</taxon>
    </lineage>
</organism>
<proteinExistence type="predicted"/>
<dbReference type="Proteomes" id="UP000777265">
    <property type="component" value="Unassembled WGS sequence"/>
</dbReference>
<evidence type="ECO:0000313" key="2">
    <source>
        <dbReference type="Proteomes" id="UP000777265"/>
    </source>
</evidence>
<sequence>MEIKIEKVDSHEVNGDPSDVITTYLVRENGKGFRITCRSCRDRRTLGIAGKEGSLYIEKEDNTVRRQVVALGGGCGLLIDEEPVEGLSPLALRGVLMADQGKSTREVVITGGGSDGASSRPLVLIDGIAEDLPGYF</sequence>
<accession>A0A351U4F8</accession>